<feature type="domain" description="DnaB/C C-terminal" evidence="3">
    <location>
        <begin position="251"/>
        <end position="315"/>
    </location>
</feature>
<evidence type="ECO:0000313" key="12">
    <source>
        <dbReference type="Proteomes" id="UP000449249"/>
    </source>
</evidence>
<dbReference type="Proteomes" id="UP000095439">
    <property type="component" value="Unassembled WGS sequence"/>
</dbReference>
<evidence type="ECO:0000313" key="7">
    <source>
        <dbReference type="EMBL" id="MZK18695.1"/>
    </source>
</evidence>
<dbReference type="Pfam" id="PF07261">
    <property type="entry name" value="DnaB_2"/>
    <property type="match status" value="2"/>
</dbReference>
<dbReference type="Proteomes" id="UP000446719">
    <property type="component" value="Unassembled WGS sequence"/>
</dbReference>
<comment type="similarity">
    <text evidence="1">Belongs to the DnaB/DnaD family.</text>
</comment>
<dbReference type="GeneID" id="93135500"/>
<evidence type="ECO:0000313" key="13">
    <source>
        <dbReference type="Proteomes" id="UP000472916"/>
    </source>
</evidence>
<evidence type="ECO:0000313" key="6">
    <source>
        <dbReference type="EMBL" id="MZK10831.1"/>
    </source>
</evidence>
<evidence type="ECO:0000256" key="2">
    <source>
        <dbReference type="SAM" id="MobiDB-lite"/>
    </source>
</evidence>
<evidence type="ECO:0000313" key="5">
    <source>
        <dbReference type="EMBL" id="CUO24490.1"/>
    </source>
</evidence>
<dbReference type="PANTHER" id="PTHR37293">
    <property type="entry name" value="PHAGE REPLICATION PROTEIN-RELATED"/>
    <property type="match status" value="1"/>
</dbReference>
<name>A0A173QTF3_9FIRM</name>
<dbReference type="Gene3D" id="1.10.10.630">
    <property type="entry name" value="DnaD domain-like"/>
    <property type="match status" value="2"/>
</dbReference>
<dbReference type="InterPro" id="IPR006343">
    <property type="entry name" value="DnaB/C_C"/>
</dbReference>
<dbReference type="PANTHER" id="PTHR37293:SF5">
    <property type="entry name" value="DNA REPLICATION PROTEIN"/>
    <property type="match status" value="1"/>
</dbReference>
<feature type="region of interest" description="Disordered" evidence="2">
    <location>
        <begin position="329"/>
        <end position="359"/>
    </location>
</feature>
<proteinExistence type="inferred from homology"/>
<feature type="domain" description="DnaB/C C-terminal" evidence="3">
    <location>
        <begin position="162"/>
        <end position="231"/>
    </location>
</feature>
<gene>
    <name evidence="5" type="ORF">ERS852423_02684</name>
    <name evidence="4" type="ORF">ERS852573_00036</name>
    <name evidence="8" type="ORF">GT528_10825</name>
    <name evidence="7" type="ORF">GT565_11370</name>
    <name evidence="6" type="ORF">GT576_10910</name>
</gene>
<dbReference type="EMBL" id="CYYY01000017">
    <property type="protein sequence ID" value="CUO24490.1"/>
    <property type="molecule type" value="Genomic_DNA"/>
</dbReference>
<protein>
    <submittedName>
        <fullName evidence="4">DnaD domain protein</fullName>
    </submittedName>
</protein>
<dbReference type="SUPFAM" id="SSF158499">
    <property type="entry name" value="DnaD domain-like"/>
    <property type="match status" value="2"/>
</dbReference>
<reference evidence="9 10" key="1">
    <citation type="submission" date="2015-09" db="EMBL/GenBank/DDBJ databases">
        <authorList>
            <consortium name="Pathogen Informatics"/>
        </authorList>
    </citation>
    <scope>NUCLEOTIDE SEQUENCE [LARGE SCALE GENOMIC DNA]</scope>
    <source>
        <strain evidence="5 9">2789STDY5608866</strain>
        <strain evidence="4 10">2789STDY5834961</strain>
    </source>
</reference>
<dbReference type="AlphaFoldDB" id="A0A173QTF3"/>
<dbReference type="InterPro" id="IPR053162">
    <property type="entry name" value="DnaD"/>
</dbReference>
<evidence type="ECO:0000313" key="10">
    <source>
        <dbReference type="Proteomes" id="UP000095597"/>
    </source>
</evidence>
<dbReference type="EMBL" id="WWSH01000008">
    <property type="protein sequence ID" value="MZK10831.1"/>
    <property type="molecule type" value="Genomic_DNA"/>
</dbReference>
<dbReference type="InterPro" id="IPR034829">
    <property type="entry name" value="DnaD-like_sf"/>
</dbReference>
<dbReference type="Proteomes" id="UP000449249">
    <property type="component" value="Unassembled WGS sequence"/>
</dbReference>
<evidence type="ECO:0000256" key="1">
    <source>
        <dbReference type="ARBA" id="ARBA00093462"/>
    </source>
</evidence>
<evidence type="ECO:0000313" key="8">
    <source>
        <dbReference type="EMBL" id="MZK42169.1"/>
    </source>
</evidence>
<dbReference type="eggNOG" id="COG3935">
    <property type="taxonomic scope" value="Bacteria"/>
</dbReference>
<evidence type="ECO:0000259" key="3">
    <source>
        <dbReference type="Pfam" id="PF07261"/>
    </source>
</evidence>
<dbReference type="EMBL" id="WWSC01000012">
    <property type="protein sequence ID" value="MZK42169.1"/>
    <property type="molecule type" value="Genomic_DNA"/>
</dbReference>
<evidence type="ECO:0000313" key="11">
    <source>
        <dbReference type="Proteomes" id="UP000446719"/>
    </source>
</evidence>
<dbReference type="Proteomes" id="UP000095597">
    <property type="component" value="Unassembled WGS sequence"/>
</dbReference>
<dbReference type="PIRSF" id="PIRSF033722">
    <property type="entry name" value="DnaD_CA_C3587_prd"/>
    <property type="match status" value="1"/>
</dbReference>
<dbReference type="EMBL" id="CYXO01000001">
    <property type="protein sequence ID" value="CUM68874.1"/>
    <property type="molecule type" value="Genomic_DNA"/>
</dbReference>
<dbReference type="NCBIfam" id="TIGR01446">
    <property type="entry name" value="DnaD_dom"/>
    <property type="match status" value="2"/>
</dbReference>
<evidence type="ECO:0000313" key="4">
    <source>
        <dbReference type="EMBL" id="CUM68874.1"/>
    </source>
</evidence>
<dbReference type="Proteomes" id="UP000472916">
    <property type="component" value="Unassembled WGS sequence"/>
</dbReference>
<dbReference type="InterPro" id="IPR017019">
    <property type="entry name" value="DNA_replication_prd_bac"/>
</dbReference>
<dbReference type="OrthoDB" id="1652900at2"/>
<reference evidence="11 12" key="2">
    <citation type="journal article" date="2019" name="Nat. Med.">
        <title>A library of human gut bacterial isolates paired with longitudinal multiomics data enables mechanistic microbiome research.</title>
        <authorList>
            <person name="Poyet M."/>
            <person name="Groussin M."/>
            <person name="Gibbons S.M."/>
            <person name="Avila-Pacheco J."/>
            <person name="Jiang X."/>
            <person name="Kearney S.M."/>
            <person name="Perrotta A.R."/>
            <person name="Berdy B."/>
            <person name="Zhao S."/>
            <person name="Lieberman T.D."/>
            <person name="Swanson P.K."/>
            <person name="Smith M."/>
            <person name="Roesemann S."/>
            <person name="Alexander J.E."/>
            <person name="Rich S.A."/>
            <person name="Livny J."/>
            <person name="Vlamakis H."/>
            <person name="Clish C."/>
            <person name="Bullock K."/>
            <person name="Deik A."/>
            <person name="Scott J."/>
            <person name="Pierce K.A."/>
            <person name="Xavier R.J."/>
            <person name="Alm E.J."/>
        </authorList>
    </citation>
    <scope>NUCLEOTIDE SEQUENCE [LARGE SCALE GENOMIC DNA]</scope>
    <source>
        <strain evidence="6 12">BIOML-A1</strain>
        <strain evidence="8 13">BIOML-A6</strain>
        <strain evidence="7 11">BIOML-A7</strain>
    </source>
</reference>
<accession>A0A173QTF3</accession>
<organism evidence="4 10">
    <name type="scientific">Dorea longicatena</name>
    <dbReference type="NCBI Taxonomy" id="88431"/>
    <lineage>
        <taxon>Bacteria</taxon>
        <taxon>Bacillati</taxon>
        <taxon>Bacillota</taxon>
        <taxon>Clostridia</taxon>
        <taxon>Lachnospirales</taxon>
        <taxon>Lachnospiraceae</taxon>
        <taxon>Dorea</taxon>
    </lineage>
</organism>
<sequence>MKELKLTKYVQTNATVLDNEFIDQYMVRANGEYVKVYLLLLRHMNQSSGCLSVSELADLLECTEKDVLRALRYWKSEGLLDYLDDTPDDPTPQSTVRSSVPTSELHDVQSGYMTASVPSMTNQMDYPVDSVEAPVSAVPASTTNIQQYRSRKERAEFKELLFVAEQYLGKTLSATDIDQITYFYDTLNMSAELIEYLIEYCVENGHKSMHYINKVALSWHEENITTVNLAKTSSFLYNKNCYCVLNAYGIKGRGPAASEIAYIRKWSEEYGFALEVILEACDRTMNAIHQPSFDYTDSILKRWKDKNVRQLKDIDAVDADYRKEKERAKELAKERKRQQQAQKPAINQNNKFNNFDGRSYDMNDLERRLVQQ</sequence>
<dbReference type="EMBL" id="WWSB01000015">
    <property type="protein sequence ID" value="MZK18695.1"/>
    <property type="molecule type" value="Genomic_DNA"/>
</dbReference>
<dbReference type="RefSeq" id="WP_006427503.1">
    <property type="nucleotide sequence ID" value="NZ_CABIWY010000017.1"/>
</dbReference>
<evidence type="ECO:0000313" key="9">
    <source>
        <dbReference type="Proteomes" id="UP000095439"/>
    </source>
</evidence>